<organism evidence="2 3">
    <name type="scientific">Rhodovulum adriaticum</name>
    <name type="common">Rhodopseudomonas adriatica</name>
    <dbReference type="NCBI Taxonomy" id="35804"/>
    <lineage>
        <taxon>Bacteria</taxon>
        <taxon>Pseudomonadati</taxon>
        <taxon>Pseudomonadota</taxon>
        <taxon>Alphaproteobacteria</taxon>
        <taxon>Rhodobacterales</taxon>
        <taxon>Paracoccaceae</taxon>
        <taxon>Rhodovulum</taxon>
    </lineage>
</organism>
<feature type="transmembrane region" description="Helical" evidence="1">
    <location>
        <begin position="96"/>
        <end position="117"/>
    </location>
</feature>
<name>A0A4R2NNB5_RHOAD</name>
<keyword evidence="1" id="KW-1133">Transmembrane helix</keyword>
<dbReference type="PANTHER" id="PTHR34980">
    <property type="entry name" value="INNER MEMBRANE PROTEIN-RELATED-RELATED"/>
    <property type="match status" value="1"/>
</dbReference>
<accession>A0A4R2NNB5</accession>
<dbReference type="Pfam" id="PF05656">
    <property type="entry name" value="DUF805"/>
    <property type="match status" value="1"/>
</dbReference>
<proteinExistence type="predicted"/>
<dbReference type="AlphaFoldDB" id="A0A4R2NNB5"/>
<feature type="transmembrane region" description="Helical" evidence="1">
    <location>
        <begin position="129"/>
        <end position="155"/>
    </location>
</feature>
<reference evidence="2 3" key="1">
    <citation type="submission" date="2019-03" db="EMBL/GenBank/DDBJ databases">
        <title>Genomic Encyclopedia of Type Strains, Phase IV (KMG-IV): sequencing the most valuable type-strain genomes for metagenomic binning, comparative biology and taxonomic classification.</title>
        <authorList>
            <person name="Goeker M."/>
        </authorList>
    </citation>
    <scope>NUCLEOTIDE SEQUENCE [LARGE SCALE GENOMIC DNA]</scope>
    <source>
        <strain evidence="2 3">DSM 2781</strain>
    </source>
</reference>
<keyword evidence="1" id="KW-0812">Transmembrane</keyword>
<dbReference type="GO" id="GO:0005886">
    <property type="term" value="C:plasma membrane"/>
    <property type="evidence" value="ECO:0007669"/>
    <property type="project" value="TreeGrafter"/>
</dbReference>
<dbReference type="Proteomes" id="UP000295733">
    <property type="component" value="Unassembled WGS sequence"/>
</dbReference>
<dbReference type="OrthoDB" id="9812349at2"/>
<keyword evidence="1" id="KW-0472">Membrane</keyword>
<evidence type="ECO:0000256" key="1">
    <source>
        <dbReference type="SAM" id="Phobius"/>
    </source>
</evidence>
<protein>
    <submittedName>
        <fullName evidence="2">Uncharacterized membrane protein YhaH (DUF805 family)</fullName>
    </submittedName>
</protein>
<dbReference type="InterPro" id="IPR008523">
    <property type="entry name" value="DUF805"/>
</dbReference>
<evidence type="ECO:0000313" key="2">
    <source>
        <dbReference type="EMBL" id="TCP22785.1"/>
    </source>
</evidence>
<comment type="caution">
    <text evidence="2">The sequence shown here is derived from an EMBL/GenBank/DDBJ whole genome shotgun (WGS) entry which is preliminary data.</text>
</comment>
<dbReference type="PANTHER" id="PTHR34980:SF2">
    <property type="entry name" value="INNER MEMBRANE PROTEIN YHAH-RELATED"/>
    <property type="match status" value="1"/>
</dbReference>
<dbReference type="EMBL" id="SLXL01000005">
    <property type="protein sequence ID" value="TCP22785.1"/>
    <property type="molecule type" value="Genomic_DNA"/>
</dbReference>
<evidence type="ECO:0000313" key="3">
    <source>
        <dbReference type="Proteomes" id="UP000295733"/>
    </source>
</evidence>
<keyword evidence="3" id="KW-1185">Reference proteome</keyword>
<dbReference type="RefSeq" id="WP_132602753.1">
    <property type="nucleotide sequence ID" value="NZ_NRRP01000036.1"/>
</dbReference>
<gene>
    <name evidence="2" type="ORF">EV656_10584</name>
</gene>
<feature type="transmembrane region" description="Helical" evidence="1">
    <location>
        <begin position="67"/>
        <end position="84"/>
    </location>
</feature>
<sequence>MGFARSVRTCLAKYFTFSGRASRPEYWWFVLFLLLGNAVTAAIDLALFGGTRNVTASGISVQSNGPLAAAFALGTLIPGLSAGWRRMHDTGRSGLFMIYPLIVMVGMGSFAGLVDGLDVSAGNEAAQTLAGFVGIVLIVAALVLLISPLLVIWWLSRPSDPGPNKYGPNPQEVLQ</sequence>
<feature type="transmembrane region" description="Helical" evidence="1">
    <location>
        <begin position="26"/>
        <end position="47"/>
    </location>
</feature>